<dbReference type="Proteomes" id="UP000255421">
    <property type="component" value="Unassembled WGS sequence"/>
</dbReference>
<keyword evidence="5 6" id="KW-0472">Membrane</keyword>
<accession>A0A1H0YY51</accession>
<dbReference type="RefSeq" id="WP_092533511.1">
    <property type="nucleotide sequence ID" value="NZ_FNKQ01000001.1"/>
</dbReference>
<evidence type="ECO:0000313" key="9">
    <source>
        <dbReference type="EMBL" id="SDQ20028.1"/>
    </source>
</evidence>
<evidence type="ECO:0000256" key="5">
    <source>
        <dbReference type="ARBA" id="ARBA00023136"/>
    </source>
</evidence>
<evidence type="ECO:0000256" key="6">
    <source>
        <dbReference type="SAM" id="Phobius"/>
    </source>
</evidence>
<protein>
    <submittedName>
        <fullName evidence="9">Cobalt/nickel transport system permease protein/cobalt/nickel transport protein</fullName>
    </submittedName>
    <submittedName>
        <fullName evidence="8">Metal transporter</fullName>
    </submittedName>
</protein>
<evidence type="ECO:0000256" key="1">
    <source>
        <dbReference type="ARBA" id="ARBA00004236"/>
    </source>
</evidence>
<feature type="transmembrane region" description="Helical" evidence="6">
    <location>
        <begin position="70"/>
        <end position="96"/>
    </location>
</feature>
<dbReference type="InterPro" id="IPR025937">
    <property type="entry name" value="PDGLE_dom"/>
</dbReference>
<evidence type="ECO:0000313" key="8">
    <source>
        <dbReference type="EMBL" id="RDI72729.1"/>
    </source>
</evidence>
<keyword evidence="2" id="KW-1003">Cell membrane</keyword>
<evidence type="ECO:0000256" key="4">
    <source>
        <dbReference type="ARBA" id="ARBA00022989"/>
    </source>
</evidence>
<evidence type="ECO:0000256" key="3">
    <source>
        <dbReference type="ARBA" id="ARBA00022692"/>
    </source>
</evidence>
<dbReference type="EMBL" id="QQST01000001">
    <property type="protein sequence ID" value="RDI72729.1"/>
    <property type="molecule type" value="Genomic_DNA"/>
</dbReference>
<evidence type="ECO:0000256" key="2">
    <source>
        <dbReference type="ARBA" id="ARBA00022475"/>
    </source>
</evidence>
<evidence type="ECO:0000313" key="11">
    <source>
        <dbReference type="Proteomes" id="UP000255421"/>
    </source>
</evidence>
<dbReference type="GO" id="GO:0005886">
    <property type="term" value="C:plasma membrane"/>
    <property type="evidence" value="ECO:0007669"/>
    <property type="project" value="UniProtKB-SubCell"/>
</dbReference>
<organism evidence="9 10">
    <name type="scientific">Halopelagius longus</name>
    <dbReference type="NCBI Taxonomy" id="1236180"/>
    <lineage>
        <taxon>Archaea</taxon>
        <taxon>Methanobacteriati</taxon>
        <taxon>Methanobacteriota</taxon>
        <taxon>Stenosarchaea group</taxon>
        <taxon>Halobacteria</taxon>
        <taxon>Halobacteriales</taxon>
        <taxon>Haloferacaceae</taxon>
    </lineage>
</organism>
<dbReference type="AlphaFoldDB" id="A0A1H0YY51"/>
<feature type="domain" description="PDGLE" evidence="7">
    <location>
        <begin position="52"/>
        <end position="96"/>
    </location>
</feature>
<sequence length="100" mass="10132">MNVAAGWTRRTLLLVGCLVALSPLFAWAAGVVGYAEPMGNLAARFGAEAHVYRTVPGLFPDYRVAGVGPYAGTFVSGVAGVAVTFAAAFGVGQLLAAESA</sequence>
<dbReference type="Pfam" id="PF13190">
    <property type="entry name" value="PDGLE"/>
    <property type="match status" value="1"/>
</dbReference>
<evidence type="ECO:0000259" key="7">
    <source>
        <dbReference type="Pfam" id="PF13190"/>
    </source>
</evidence>
<reference evidence="8 11" key="3">
    <citation type="submission" date="2018-07" db="EMBL/GenBank/DDBJ databases">
        <title>Genome sequence of extremly halophilic archaeon Halopelagius longus strain BC12-B1.</title>
        <authorList>
            <person name="Zhang X."/>
        </authorList>
    </citation>
    <scope>NUCLEOTIDE SEQUENCE [LARGE SCALE GENOMIC DNA]</scope>
    <source>
        <strain evidence="8 11">BC12-B1</strain>
    </source>
</reference>
<evidence type="ECO:0000313" key="10">
    <source>
        <dbReference type="Proteomes" id="UP000199289"/>
    </source>
</evidence>
<reference evidence="9" key="2">
    <citation type="submission" date="2016-10" db="EMBL/GenBank/DDBJ databases">
        <authorList>
            <person name="de Groot N.N."/>
        </authorList>
    </citation>
    <scope>NUCLEOTIDE SEQUENCE [LARGE SCALE GENOMIC DNA]</scope>
    <source>
        <strain evidence="9">CGMCC 1.12397</strain>
    </source>
</reference>
<reference evidence="10" key="1">
    <citation type="submission" date="2016-10" db="EMBL/GenBank/DDBJ databases">
        <authorList>
            <person name="Varghese N."/>
            <person name="Submissions S."/>
        </authorList>
    </citation>
    <scope>NUCLEOTIDE SEQUENCE [LARGE SCALE GENOMIC DNA]</scope>
    <source>
        <strain evidence="10">CGMCC 1.12397</strain>
    </source>
</reference>
<comment type="subcellular location">
    <subcellularLocation>
        <location evidence="1">Cell membrane</location>
    </subcellularLocation>
</comment>
<keyword evidence="3 6" id="KW-0812">Transmembrane</keyword>
<keyword evidence="4 6" id="KW-1133">Transmembrane helix</keyword>
<dbReference type="Proteomes" id="UP000199289">
    <property type="component" value="Unassembled WGS sequence"/>
</dbReference>
<dbReference type="EMBL" id="FNKQ01000001">
    <property type="protein sequence ID" value="SDQ20028.1"/>
    <property type="molecule type" value="Genomic_DNA"/>
</dbReference>
<gene>
    <name evidence="8" type="ORF">DWB78_13915</name>
    <name evidence="9" type="ORF">SAMN05216278_0904</name>
</gene>
<proteinExistence type="predicted"/>
<name>A0A1H0YY51_9EURY</name>
<keyword evidence="11" id="KW-1185">Reference proteome</keyword>